<dbReference type="Gene3D" id="1.10.510.10">
    <property type="entry name" value="Transferase(Phosphotransferase) domain 1"/>
    <property type="match status" value="1"/>
</dbReference>
<protein>
    <recommendedName>
        <fullName evidence="2">non-specific protein-tyrosine kinase</fullName>
        <ecNumber evidence="2">2.7.10.2</ecNumber>
    </recommendedName>
</protein>
<dbReference type="CDD" id="cd05040">
    <property type="entry name" value="PTKc_Ack_like"/>
    <property type="match status" value="1"/>
</dbReference>
<dbReference type="GeneID" id="109408773"/>
<feature type="domain" description="Protein kinase" evidence="16">
    <location>
        <begin position="113"/>
        <end position="372"/>
    </location>
</feature>
<dbReference type="RefSeq" id="XP_062711215.1">
    <property type="nucleotide sequence ID" value="XM_062855231.1"/>
</dbReference>
<evidence type="ECO:0000259" key="17">
    <source>
        <dbReference type="PROSITE" id="PS50030"/>
    </source>
</evidence>
<evidence type="ECO:0000256" key="6">
    <source>
        <dbReference type="ARBA" id="ARBA00022741"/>
    </source>
</evidence>
<evidence type="ECO:0000256" key="3">
    <source>
        <dbReference type="ARBA" id="ARBA00022443"/>
    </source>
</evidence>
<dbReference type="InterPro" id="IPR001452">
    <property type="entry name" value="SH3_domain"/>
</dbReference>
<evidence type="ECO:0000256" key="4">
    <source>
        <dbReference type="ARBA" id="ARBA00022490"/>
    </source>
</evidence>
<dbReference type="PROSITE" id="PS50030">
    <property type="entry name" value="UBA"/>
    <property type="match status" value="1"/>
</dbReference>
<evidence type="ECO:0000256" key="12">
    <source>
        <dbReference type="PROSITE-ProRule" id="PRU10141"/>
    </source>
</evidence>
<feature type="binding site" evidence="12">
    <location>
        <position position="145"/>
    </location>
    <ligand>
        <name>ATP</name>
        <dbReference type="ChEBI" id="CHEBI:30616"/>
    </ligand>
</feature>
<keyword evidence="3 11" id="KW-0728">SH3 domain</keyword>
<dbReference type="EnsemblMetazoa" id="AALFPA23_015792.R23000">
    <property type="protein sequence ID" value="AALFPA23_015792.P23000"/>
    <property type="gene ID" value="AALFPA23_015792"/>
</dbReference>
<dbReference type="SMART" id="SM00219">
    <property type="entry name" value="TyrKc"/>
    <property type="match status" value="1"/>
</dbReference>
<keyword evidence="19" id="KW-1185">Reference proteome</keyword>
<dbReference type="EC" id="2.7.10.2" evidence="2"/>
<evidence type="ECO:0000256" key="8">
    <source>
        <dbReference type="ARBA" id="ARBA00022840"/>
    </source>
</evidence>
<evidence type="ECO:0000256" key="10">
    <source>
        <dbReference type="ARBA" id="ARBA00047899"/>
    </source>
</evidence>
<dbReference type="InterPro" id="IPR015940">
    <property type="entry name" value="UBA"/>
</dbReference>
<dbReference type="Pfam" id="PF09027">
    <property type="entry name" value="GTPase_binding"/>
    <property type="match status" value="1"/>
</dbReference>
<dbReference type="PROSITE" id="PS50011">
    <property type="entry name" value="PROTEIN_KINASE_DOM"/>
    <property type="match status" value="1"/>
</dbReference>
<reference evidence="19" key="1">
    <citation type="journal article" date="2015" name="Proc. Natl. Acad. Sci. U.S.A.">
        <title>Genome sequence of the Asian Tiger mosquito, Aedes albopictus, reveals insights into its biology, genetics, and evolution.</title>
        <authorList>
            <person name="Chen X.G."/>
            <person name="Jiang X."/>
            <person name="Gu J."/>
            <person name="Xu M."/>
            <person name="Wu Y."/>
            <person name="Deng Y."/>
            <person name="Zhang C."/>
            <person name="Bonizzoni M."/>
            <person name="Dermauw W."/>
            <person name="Vontas J."/>
            <person name="Armbruster P."/>
            <person name="Huang X."/>
            <person name="Yang Y."/>
            <person name="Zhang H."/>
            <person name="He W."/>
            <person name="Peng H."/>
            <person name="Liu Y."/>
            <person name="Wu K."/>
            <person name="Chen J."/>
            <person name="Lirakis M."/>
            <person name="Topalis P."/>
            <person name="Van Leeuwen T."/>
            <person name="Hall A.B."/>
            <person name="Jiang X."/>
            <person name="Thorpe C."/>
            <person name="Mueller R.L."/>
            <person name="Sun C."/>
            <person name="Waterhouse R.M."/>
            <person name="Yan G."/>
            <person name="Tu Z.J."/>
            <person name="Fang X."/>
            <person name="James A.A."/>
        </authorList>
    </citation>
    <scope>NUCLEOTIDE SEQUENCE [LARGE SCALE GENOMIC DNA]</scope>
    <source>
        <strain evidence="19">Foshan</strain>
    </source>
</reference>
<dbReference type="PRINTS" id="PR00109">
    <property type="entry name" value="TYRKINASE"/>
</dbReference>
<dbReference type="InterPro" id="IPR050198">
    <property type="entry name" value="Non-receptor_tyrosine_kinases"/>
</dbReference>
<dbReference type="SUPFAM" id="SSF56112">
    <property type="entry name" value="Protein kinase-like (PK-like)"/>
    <property type="match status" value="1"/>
</dbReference>
<feature type="region of interest" description="Disordered" evidence="14">
    <location>
        <begin position="523"/>
        <end position="575"/>
    </location>
</feature>
<dbReference type="InterPro" id="IPR015116">
    <property type="entry name" value="Cdc42-bd-like"/>
</dbReference>
<dbReference type="InterPro" id="IPR049587">
    <property type="entry name" value="TNK-like_SAM"/>
</dbReference>
<evidence type="ECO:0000259" key="16">
    <source>
        <dbReference type="PROSITE" id="PS50011"/>
    </source>
</evidence>
<sequence>MSDPDTLWLEELLVDVQLEQFLPRLRDDLQITRLAHFDYVHVDDLEKIGLGKPGIRRLMEAVKKKKAQQWRRNILSKLIGGGKQQPQKKVATAREAEEPSALALTCLIHEKDVTMSIKLGDGSFGVVRRGEWNAPGGQIVPVAVKILKADTLAQPGVIEDFFKEVQAMHTLNHPNLVRLHGVVLSQPMMMVTELAANGSLLDTLRKQCKNTSLTTIWNWSVQVATGMAYLESKRFLHRDLACRNVLLASGNKIKIGDFGLMRALPQQEDCYVMTEHKKVPFPWCAPESLRYRQFSHASDTWMFAVTLWEMFTFGEDPWVGLNGSQILRKIDREGERLHHPDACPPDVYQLMLQCWDKTPAERPTFAAIKEFLSATPPPIYRAVMNYKADSRLTVEQGDCICVIDDRPELQFVKGQNQRTFEIGIFPRNVAIDSSKHRGASGTISRPLHDSFRHTAHGAAFGACWGNPSTLEMNGDVKLRASKNNTLNTDRRGKCISEQFAKERKSNAQKQFSYNKLVNENHQKLNRQQQQQQQLVKDSKNRPLRPPQPHNLPQGSSSAEGILIDLSSPGEDAGSVASLPVTTTGAVSRQFTSILDEPIDVPTEGDQQQHQQQELPEQNPSLQYPAVAQVQEELQIQPVRLQPPPYQMPPKYTNTMSFNDEVSLEPDPFDTRPFTMESQVASNATSDYESGPSSGVSSRELMASIKRQQTLDVAEPSMPTTSVAVYGNVNRGAISKIDSNYGKVTDFSELSSSLMASMNSSALNTSGSSSYGSAQGLNDSMDVNLSGLTLDTSDTSVLNLTPKKLDKTFLAELEKDIYKNDTNSSVNHSQAYVAKSNTKDGSVNQLSSLMSSLSKYESSAAIYANGGQVMGAGASKNLNANLHQIYANNSAVAASESFQRKNYESTQSMLSPKKQNNAQSTDTSNVVTQMWMERNAATSLSSNELTYGNVPNQTSQKSHNYVAVSNRPLSRIQNDTRLYGSSPNVNSINLIAQQLQQQSATGPQPAVPLQNIYNSVYNGNDVYSTIGSDIYDTVAATPASYYERIPSQSQQPQQLYNIVNNSQLQQQQPVIYDEVSNDDLLRPIRAAPAAPLSAQQIQRRLDRLAQQEQQVAALMAELGEEANEEEARDSLAAVNWDHTLAVRHFKIERLCRLGVANRTKCEEALLKTGWSVQLAASILLET</sequence>
<keyword evidence="9" id="KW-0829">Tyrosine-protein kinase</keyword>
<evidence type="ECO:0000256" key="5">
    <source>
        <dbReference type="ARBA" id="ARBA00022679"/>
    </source>
</evidence>
<dbReference type="SUPFAM" id="SSF50044">
    <property type="entry name" value="SH3-domain"/>
    <property type="match status" value="1"/>
</dbReference>
<evidence type="ECO:0000313" key="18">
    <source>
        <dbReference type="EnsemblMetazoa" id="AALFPA23_015792.P23000"/>
    </source>
</evidence>
<proteinExistence type="predicted"/>
<accession>A0ABM1Z7H0</accession>
<dbReference type="InterPro" id="IPR036028">
    <property type="entry name" value="SH3-like_dom_sf"/>
</dbReference>
<evidence type="ECO:0000259" key="15">
    <source>
        <dbReference type="PROSITE" id="PS50002"/>
    </source>
</evidence>
<dbReference type="Proteomes" id="UP000069940">
    <property type="component" value="Unassembled WGS sequence"/>
</dbReference>
<dbReference type="CDD" id="cd09539">
    <property type="entry name" value="SAM_TNK-like"/>
    <property type="match status" value="1"/>
</dbReference>
<reference evidence="18" key="2">
    <citation type="submission" date="2025-05" db="UniProtKB">
        <authorList>
            <consortium name="EnsemblMetazoa"/>
        </authorList>
    </citation>
    <scope>IDENTIFICATION</scope>
    <source>
        <strain evidence="18">Foshan</strain>
    </source>
</reference>
<dbReference type="InterPro" id="IPR011009">
    <property type="entry name" value="Kinase-like_dom_sf"/>
</dbReference>
<evidence type="ECO:0000256" key="11">
    <source>
        <dbReference type="PROSITE-ProRule" id="PRU00192"/>
    </source>
</evidence>
<feature type="coiled-coil region" evidence="13">
    <location>
        <begin position="1093"/>
        <end position="1123"/>
    </location>
</feature>
<comment type="subcellular location">
    <subcellularLocation>
        <location evidence="1">Cytoplasm</location>
    </subcellularLocation>
</comment>
<dbReference type="Gene3D" id="3.30.200.20">
    <property type="entry name" value="Phosphorylase Kinase, domain 1"/>
    <property type="match status" value="1"/>
</dbReference>
<dbReference type="PROSITE" id="PS00107">
    <property type="entry name" value="PROTEIN_KINASE_ATP"/>
    <property type="match status" value="1"/>
</dbReference>
<dbReference type="InterPro" id="IPR037085">
    <property type="entry name" value="Cdc42-bd-like_dom_sf"/>
</dbReference>
<evidence type="ECO:0000256" key="13">
    <source>
        <dbReference type="SAM" id="Coils"/>
    </source>
</evidence>
<keyword evidence="13" id="KW-0175">Coiled coil</keyword>
<organism evidence="18 19">
    <name type="scientific">Aedes albopictus</name>
    <name type="common">Asian tiger mosquito</name>
    <name type="synonym">Stegomyia albopicta</name>
    <dbReference type="NCBI Taxonomy" id="7160"/>
    <lineage>
        <taxon>Eukaryota</taxon>
        <taxon>Metazoa</taxon>
        <taxon>Ecdysozoa</taxon>
        <taxon>Arthropoda</taxon>
        <taxon>Hexapoda</taxon>
        <taxon>Insecta</taxon>
        <taxon>Pterygota</taxon>
        <taxon>Neoptera</taxon>
        <taxon>Endopterygota</taxon>
        <taxon>Diptera</taxon>
        <taxon>Nematocera</taxon>
        <taxon>Culicoidea</taxon>
        <taxon>Culicidae</taxon>
        <taxon>Culicinae</taxon>
        <taxon>Aedini</taxon>
        <taxon>Aedes</taxon>
        <taxon>Stegomyia</taxon>
    </lineage>
</organism>
<dbReference type="Pfam" id="PF07714">
    <property type="entry name" value="PK_Tyr_Ser-Thr"/>
    <property type="match status" value="1"/>
</dbReference>
<keyword evidence="7" id="KW-0418">Kinase</keyword>
<dbReference type="Gene3D" id="4.10.680.10">
    <property type="entry name" value="Cdc42-like binding domain"/>
    <property type="match status" value="1"/>
</dbReference>
<keyword evidence="6 12" id="KW-0547">Nucleotide-binding</keyword>
<evidence type="ECO:0000256" key="1">
    <source>
        <dbReference type="ARBA" id="ARBA00004496"/>
    </source>
</evidence>
<name>A0ABM1Z7H0_AEDAL</name>
<dbReference type="Pfam" id="PF22931">
    <property type="entry name" value="SAM_TNK"/>
    <property type="match status" value="1"/>
</dbReference>
<evidence type="ECO:0000256" key="7">
    <source>
        <dbReference type="ARBA" id="ARBA00022777"/>
    </source>
</evidence>
<dbReference type="CDD" id="cd14328">
    <property type="entry name" value="UBA_TNK1"/>
    <property type="match status" value="1"/>
</dbReference>
<dbReference type="InterPro" id="IPR000719">
    <property type="entry name" value="Prot_kinase_dom"/>
</dbReference>
<dbReference type="InterPro" id="IPR055175">
    <property type="entry name" value="ACK/TNK-like_SAM"/>
</dbReference>
<comment type="catalytic activity">
    <reaction evidence="10">
        <text>L-threonyl-[protein] + ATP = O-phospho-L-threonyl-[protein] + ADP + H(+)</text>
        <dbReference type="Rhea" id="RHEA:46608"/>
        <dbReference type="Rhea" id="RHEA-COMP:11060"/>
        <dbReference type="Rhea" id="RHEA-COMP:11605"/>
        <dbReference type="ChEBI" id="CHEBI:15378"/>
        <dbReference type="ChEBI" id="CHEBI:30013"/>
        <dbReference type="ChEBI" id="CHEBI:30616"/>
        <dbReference type="ChEBI" id="CHEBI:61977"/>
        <dbReference type="ChEBI" id="CHEBI:456216"/>
        <dbReference type="EC" id="2.7.11.1"/>
    </reaction>
</comment>
<evidence type="ECO:0000313" key="19">
    <source>
        <dbReference type="Proteomes" id="UP000069940"/>
    </source>
</evidence>
<feature type="domain" description="UBA" evidence="17">
    <location>
        <begin position="1134"/>
        <end position="1181"/>
    </location>
</feature>
<keyword evidence="8 12" id="KW-0067">ATP-binding</keyword>
<feature type="domain" description="SH3" evidence="15">
    <location>
        <begin position="375"/>
        <end position="435"/>
    </location>
</feature>
<dbReference type="InterPro" id="IPR008266">
    <property type="entry name" value="Tyr_kinase_AS"/>
</dbReference>
<dbReference type="PROSITE" id="PS50002">
    <property type="entry name" value="SH3"/>
    <property type="match status" value="1"/>
</dbReference>
<evidence type="ECO:0000256" key="14">
    <source>
        <dbReference type="SAM" id="MobiDB-lite"/>
    </source>
</evidence>
<evidence type="ECO:0000256" key="2">
    <source>
        <dbReference type="ARBA" id="ARBA00011903"/>
    </source>
</evidence>
<dbReference type="InterPro" id="IPR020635">
    <property type="entry name" value="Tyr_kinase_cat_dom"/>
</dbReference>
<keyword evidence="4" id="KW-0963">Cytoplasm</keyword>
<dbReference type="InterPro" id="IPR017441">
    <property type="entry name" value="Protein_kinase_ATP_BS"/>
</dbReference>
<dbReference type="PROSITE" id="PS00109">
    <property type="entry name" value="PROTEIN_KINASE_TYR"/>
    <property type="match status" value="1"/>
</dbReference>
<keyword evidence="5" id="KW-0808">Transferase</keyword>
<evidence type="ECO:0000256" key="9">
    <source>
        <dbReference type="ARBA" id="ARBA00023137"/>
    </source>
</evidence>
<dbReference type="InterPro" id="IPR001245">
    <property type="entry name" value="Ser-Thr/Tyr_kinase_cat_dom"/>
</dbReference>
<dbReference type="PANTHER" id="PTHR24418">
    <property type="entry name" value="TYROSINE-PROTEIN KINASE"/>
    <property type="match status" value="1"/>
</dbReference>